<comment type="pathway">
    <text evidence="2">Lipid metabolism; fatty acid beta-oxidation.</text>
</comment>
<comment type="catalytic activity">
    <reaction evidence="10">
        <text>(3E,5Z,8Z,11Z,14Z)-eicosapentaenoyl-CoA = (2E,4E,8Z,11Z,14Z)-eicosapentaenoyl-CoA</text>
        <dbReference type="Rhea" id="RHEA:45224"/>
        <dbReference type="ChEBI" id="CHEBI:85090"/>
        <dbReference type="ChEBI" id="CHEBI:85091"/>
    </reaction>
</comment>
<dbReference type="Pfam" id="PF00378">
    <property type="entry name" value="ECH_1"/>
    <property type="match status" value="1"/>
</dbReference>
<dbReference type="InterPro" id="IPR014748">
    <property type="entry name" value="Enoyl-CoA_hydra_C"/>
</dbReference>
<gene>
    <name evidence="13" type="ORF">ANCDUO_05126</name>
</gene>
<keyword evidence="7" id="KW-0576">Peroxisome</keyword>
<reference evidence="13 14" key="1">
    <citation type="submission" date="2013-12" db="EMBL/GenBank/DDBJ databases">
        <title>Draft genome of the parsitic nematode Ancylostoma duodenale.</title>
        <authorList>
            <person name="Mitreva M."/>
        </authorList>
    </citation>
    <scope>NUCLEOTIDE SEQUENCE [LARGE SCALE GENOMIC DNA]</scope>
    <source>
        <strain evidence="13 14">Zhejiang</strain>
    </source>
</reference>
<dbReference type="InterPro" id="IPR001753">
    <property type="entry name" value="Enoyl-CoA_hydra/iso"/>
</dbReference>
<comment type="catalytic activity">
    <reaction evidence="9">
        <text>(3E,5Z)-octadienoyl-CoA = (2E,4E)-octadienoyl-CoA</text>
        <dbReference type="Rhea" id="RHEA:45244"/>
        <dbReference type="ChEBI" id="CHEBI:62243"/>
        <dbReference type="ChEBI" id="CHEBI:85108"/>
    </reaction>
</comment>
<dbReference type="GO" id="GO:0051750">
    <property type="term" value="F:delta(3,5)-delta(2,4)-dienoyl-CoA isomerase activity"/>
    <property type="evidence" value="ECO:0007669"/>
    <property type="project" value="TreeGrafter"/>
</dbReference>
<dbReference type="SUPFAM" id="SSF52096">
    <property type="entry name" value="ClpP/crotonase"/>
    <property type="match status" value="1"/>
</dbReference>
<dbReference type="FunFam" id="1.10.12.10:FF:000004">
    <property type="entry name" value="Delta3,5-delta2,4-dienoyl-CoA isomerase"/>
    <property type="match status" value="1"/>
</dbReference>
<evidence type="ECO:0000256" key="11">
    <source>
        <dbReference type="ARBA" id="ARBA00055786"/>
    </source>
</evidence>
<evidence type="ECO:0000256" key="4">
    <source>
        <dbReference type="ARBA" id="ARBA00022832"/>
    </source>
</evidence>
<dbReference type="PANTHER" id="PTHR43149">
    <property type="entry name" value="ENOYL-COA HYDRATASE"/>
    <property type="match status" value="1"/>
</dbReference>
<comment type="subcellular location">
    <subcellularLocation>
        <location evidence="1">Peroxisome</location>
    </subcellularLocation>
</comment>
<organism evidence="13 14">
    <name type="scientific">Ancylostoma duodenale</name>
    <dbReference type="NCBI Taxonomy" id="51022"/>
    <lineage>
        <taxon>Eukaryota</taxon>
        <taxon>Metazoa</taxon>
        <taxon>Ecdysozoa</taxon>
        <taxon>Nematoda</taxon>
        <taxon>Chromadorea</taxon>
        <taxon>Rhabditida</taxon>
        <taxon>Rhabditina</taxon>
        <taxon>Rhabditomorpha</taxon>
        <taxon>Strongyloidea</taxon>
        <taxon>Ancylostomatidae</taxon>
        <taxon>Ancylostomatinae</taxon>
        <taxon>Ancylostoma</taxon>
    </lineage>
</organism>
<dbReference type="AlphaFoldDB" id="A0A0C2D4U2"/>
<dbReference type="InterPro" id="IPR045002">
    <property type="entry name" value="Ech1-like"/>
</dbReference>
<dbReference type="OrthoDB" id="14970at2759"/>
<evidence type="ECO:0000313" key="13">
    <source>
        <dbReference type="EMBL" id="KIH64558.1"/>
    </source>
</evidence>
<evidence type="ECO:0000256" key="7">
    <source>
        <dbReference type="ARBA" id="ARBA00023140"/>
    </source>
</evidence>
<evidence type="ECO:0000256" key="8">
    <source>
        <dbReference type="ARBA" id="ARBA00023235"/>
    </source>
</evidence>
<evidence type="ECO:0000256" key="6">
    <source>
        <dbReference type="ARBA" id="ARBA00023098"/>
    </source>
</evidence>
<dbReference type="EMBL" id="KN727995">
    <property type="protein sequence ID" value="KIH64558.1"/>
    <property type="molecule type" value="Genomic_DNA"/>
</dbReference>
<accession>A0A0C2D4U2</accession>
<dbReference type="UniPathway" id="UPA00659"/>
<name>A0A0C2D4U2_9BILA</name>
<dbReference type="GO" id="GO:0005777">
    <property type="term" value="C:peroxisome"/>
    <property type="evidence" value="ECO:0007669"/>
    <property type="project" value="UniProtKB-SubCell"/>
</dbReference>
<dbReference type="InterPro" id="IPR029045">
    <property type="entry name" value="ClpP/crotonase-like_dom_sf"/>
</dbReference>
<keyword evidence="5" id="KW-0007">Acetylation</keyword>
<dbReference type="GO" id="GO:0006635">
    <property type="term" value="P:fatty acid beta-oxidation"/>
    <property type="evidence" value="ECO:0007669"/>
    <property type="project" value="UniProtKB-UniPathway"/>
</dbReference>
<evidence type="ECO:0000256" key="10">
    <source>
        <dbReference type="ARBA" id="ARBA00052809"/>
    </source>
</evidence>
<dbReference type="Gene3D" id="3.90.226.10">
    <property type="entry name" value="2-enoyl-CoA Hydratase, Chain A, domain 1"/>
    <property type="match status" value="1"/>
</dbReference>
<dbReference type="CDD" id="cd06558">
    <property type="entry name" value="crotonase-like"/>
    <property type="match status" value="1"/>
</dbReference>
<dbReference type="FunFam" id="3.90.226.10:FF:000024">
    <property type="entry name" value="Delta3,5-delta2,4-dienoyl-CoA isomerase"/>
    <property type="match status" value="1"/>
</dbReference>
<evidence type="ECO:0000256" key="9">
    <source>
        <dbReference type="ARBA" id="ARBA00051408"/>
    </source>
</evidence>
<evidence type="ECO:0000256" key="12">
    <source>
        <dbReference type="ARBA" id="ARBA00071021"/>
    </source>
</evidence>
<dbReference type="Proteomes" id="UP000054047">
    <property type="component" value="Unassembled WGS sequence"/>
</dbReference>
<evidence type="ECO:0000256" key="3">
    <source>
        <dbReference type="ARBA" id="ARBA00005254"/>
    </source>
</evidence>
<comment type="similarity">
    <text evidence="3">Belongs to the enoyl-CoA hydratase/isomerase family.</text>
</comment>
<evidence type="ECO:0000313" key="14">
    <source>
        <dbReference type="Proteomes" id="UP000054047"/>
    </source>
</evidence>
<proteinExistence type="inferred from homology"/>
<comment type="function">
    <text evidence="11">Isomerization of 3-trans,5-cis-dienoyl-CoA to 2-trans,4-trans-dienoyl-CoA.</text>
</comment>
<evidence type="ECO:0000256" key="5">
    <source>
        <dbReference type="ARBA" id="ARBA00022990"/>
    </source>
</evidence>
<sequence length="306" mass="33923">MQKSISLLSRQLRPFARLLSTTSSLNAELEVQEASSHVYHVKLNRPDRRNTFTVELWKDMKTTFDKLADDPKCRAIVISGNGKSFCAGIDLQHGMGELVGMLMNDDIDVGRKGRMLRRIITTCQDGYTAIETCPKPVIAAIHSHCIGAGVDLITACDIRYASSDAVFNIKYGVTSFQEVDIGMAADVGTLNRIQKIVGNDSWTREIAFTSRDVCADEALKFGLVSRVFNSEKEVVEEALHLARTIAEKSPIAVQGTKEVLNHARNHTIPESLDFVKTWNMSQLQSSDLRNGAMAAMSKQKPEFEDV</sequence>
<keyword evidence="4" id="KW-0276">Fatty acid metabolism</keyword>
<dbReference type="Gene3D" id="1.10.12.10">
    <property type="entry name" value="Lyase 2-enoyl-coa Hydratase, Chain A, domain 2"/>
    <property type="match status" value="1"/>
</dbReference>
<keyword evidence="6" id="KW-0443">Lipid metabolism</keyword>
<keyword evidence="14" id="KW-1185">Reference proteome</keyword>
<dbReference type="PANTHER" id="PTHR43149:SF2">
    <property type="entry name" value="DELTA(3,5)-DELTA(2,4)-DIENOYL-COA ISOMERASE, MITOCHONDRIAL"/>
    <property type="match status" value="1"/>
</dbReference>
<dbReference type="GO" id="GO:0005739">
    <property type="term" value="C:mitochondrion"/>
    <property type="evidence" value="ECO:0007669"/>
    <property type="project" value="TreeGrafter"/>
</dbReference>
<evidence type="ECO:0000256" key="2">
    <source>
        <dbReference type="ARBA" id="ARBA00005005"/>
    </source>
</evidence>
<evidence type="ECO:0000256" key="1">
    <source>
        <dbReference type="ARBA" id="ARBA00004275"/>
    </source>
</evidence>
<protein>
    <recommendedName>
        <fullName evidence="12">Delta(3,5)-Delta(2,4)-dienoyl-CoA isomerase, mitochondrial</fullName>
    </recommendedName>
</protein>
<keyword evidence="8 13" id="KW-0413">Isomerase</keyword>